<dbReference type="PROSITE" id="PS00513">
    <property type="entry name" value="ADENYLOSUCCIN_SYN_2"/>
    <property type="match status" value="1"/>
</dbReference>
<proteinExistence type="inferred from homology"/>
<dbReference type="Proteomes" id="UP001183824">
    <property type="component" value="Unassembled WGS sequence"/>
</dbReference>
<dbReference type="InterPro" id="IPR042110">
    <property type="entry name" value="Adenylosuccinate_synth_dom2"/>
</dbReference>
<dbReference type="EC" id="6.3.4.4" evidence="3"/>
<dbReference type="PANTHER" id="PTHR11846">
    <property type="entry name" value="ADENYLOSUCCINATE SYNTHETASE"/>
    <property type="match status" value="1"/>
</dbReference>
<feature type="non-terminal residue" evidence="3">
    <location>
        <position position="129"/>
    </location>
</feature>
<sequence length="129" mass="14192">LEDRGVDTSGLLISADAHLLMPYHVAIDKVVERYAGSKKIGTTGRGIGPCYQDKIARIGIRVADVLDEQLLAEKIEGALEFKNQVLVKIYNRKALEPAEVVENLLAQAEGFKHRIADSRLLLNQALEQG</sequence>
<dbReference type="GO" id="GO:0004019">
    <property type="term" value="F:adenylosuccinate synthase activity"/>
    <property type="evidence" value="ECO:0007669"/>
    <property type="project" value="UniProtKB-EC"/>
</dbReference>
<dbReference type="Gene3D" id="1.10.300.10">
    <property type="entry name" value="Adenylosuccinate Synthetase, subunit A, domain 2"/>
    <property type="match status" value="1"/>
</dbReference>
<evidence type="ECO:0000256" key="2">
    <source>
        <dbReference type="PROSITE-ProRule" id="PRU10134"/>
    </source>
</evidence>
<dbReference type="Pfam" id="PF00709">
    <property type="entry name" value="Adenylsucc_synt"/>
    <property type="match status" value="1"/>
</dbReference>
<organism evidence="3 4">
    <name type="scientific">Streptomyces doebereineriae</name>
    <dbReference type="NCBI Taxonomy" id="3075528"/>
    <lineage>
        <taxon>Bacteria</taxon>
        <taxon>Bacillati</taxon>
        <taxon>Actinomycetota</taxon>
        <taxon>Actinomycetes</taxon>
        <taxon>Kitasatosporales</taxon>
        <taxon>Streptomycetaceae</taxon>
        <taxon>Streptomyces</taxon>
    </lineage>
</organism>
<dbReference type="EMBL" id="JAVREZ010000580">
    <property type="protein sequence ID" value="MDT0488843.1"/>
    <property type="molecule type" value="Genomic_DNA"/>
</dbReference>
<protein>
    <submittedName>
        <fullName evidence="3">Adenylosuccinate synthetase</fullName>
        <ecNumber evidence="3">6.3.4.4</ecNumber>
    </submittedName>
</protein>
<evidence type="ECO:0000256" key="1">
    <source>
        <dbReference type="ARBA" id="ARBA00023134"/>
    </source>
</evidence>
<dbReference type="HAMAP" id="MF_00011">
    <property type="entry name" value="Adenylosucc_synth"/>
    <property type="match status" value="1"/>
</dbReference>
<comment type="caution">
    <text evidence="3">The sequence shown here is derived from an EMBL/GenBank/DDBJ whole genome shotgun (WGS) entry which is preliminary data.</text>
</comment>
<reference evidence="4" key="1">
    <citation type="submission" date="2023-07" db="EMBL/GenBank/DDBJ databases">
        <title>30 novel species of actinomycetes from the DSMZ collection.</title>
        <authorList>
            <person name="Nouioui I."/>
        </authorList>
    </citation>
    <scope>NUCLEOTIDE SEQUENCE [LARGE SCALE GENOMIC DNA]</scope>
    <source>
        <strain evidence="4">DSM 41640</strain>
    </source>
</reference>
<evidence type="ECO:0000313" key="3">
    <source>
        <dbReference type="EMBL" id="MDT0488843.1"/>
    </source>
</evidence>
<keyword evidence="1" id="KW-0547">Nucleotide-binding</keyword>
<keyword evidence="4" id="KW-1185">Reference proteome</keyword>
<accession>A0ABU2VTC0</accession>
<dbReference type="InterPro" id="IPR033128">
    <property type="entry name" value="Adenylosuccin_syn_Lys_AS"/>
</dbReference>
<dbReference type="RefSeq" id="WP_311721224.1">
    <property type="nucleotide sequence ID" value="NZ_JAVREZ010000580.1"/>
</dbReference>
<feature type="active site" evidence="2">
    <location>
        <position position="54"/>
    </location>
</feature>
<evidence type="ECO:0000313" key="4">
    <source>
        <dbReference type="Proteomes" id="UP001183824"/>
    </source>
</evidence>
<gene>
    <name evidence="3" type="ORF">RNB18_53355</name>
</gene>
<dbReference type="InterPro" id="IPR001114">
    <property type="entry name" value="Adenylosuccinate_synthetase"/>
</dbReference>
<feature type="non-terminal residue" evidence="3">
    <location>
        <position position="1"/>
    </location>
</feature>
<keyword evidence="3" id="KW-0436">Ligase</keyword>
<keyword evidence="1" id="KW-0342">GTP-binding</keyword>
<dbReference type="SMART" id="SM00788">
    <property type="entry name" value="Adenylsucc_synt"/>
    <property type="match status" value="1"/>
</dbReference>
<dbReference type="InterPro" id="IPR027417">
    <property type="entry name" value="P-loop_NTPase"/>
</dbReference>
<name>A0ABU2VTC0_9ACTN</name>
<dbReference type="PANTHER" id="PTHR11846:SF0">
    <property type="entry name" value="ADENYLOSUCCINATE SYNTHETASE"/>
    <property type="match status" value="1"/>
</dbReference>
<dbReference type="SUPFAM" id="SSF52540">
    <property type="entry name" value="P-loop containing nucleoside triphosphate hydrolases"/>
    <property type="match status" value="1"/>
</dbReference>